<reference evidence="2" key="1">
    <citation type="journal article" date="2022" name="Plant J.">
        <title>Strategies of tolerance reflected in two North American maple genomes.</title>
        <authorList>
            <person name="McEvoy S.L."/>
            <person name="Sezen U.U."/>
            <person name="Trouern-Trend A."/>
            <person name="McMahon S.M."/>
            <person name="Schaberg P.G."/>
            <person name="Yang J."/>
            <person name="Wegrzyn J.L."/>
            <person name="Swenson N.G."/>
        </authorList>
    </citation>
    <scope>NUCLEOTIDE SEQUENCE</scope>
    <source>
        <strain evidence="2">91603</strain>
    </source>
</reference>
<gene>
    <name evidence="2" type="ORF">LWI28_027276</name>
</gene>
<accession>A0AAD5J6Y6</accession>
<keyword evidence="3" id="KW-1185">Reference proteome</keyword>
<proteinExistence type="predicted"/>
<dbReference type="Proteomes" id="UP001064489">
    <property type="component" value="Chromosome 3"/>
</dbReference>
<reference evidence="2" key="2">
    <citation type="submission" date="2023-02" db="EMBL/GenBank/DDBJ databases">
        <authorList>
            <person name="Swenson N.G."/>
            <person name="Wegrzyn J.L."/>
            <person name="Mcevoy S.L."/>
        </authorList>
    </citation>
    <scope>NUCLEOTIDE SEQUENCE</scope>
    <source>
        <strain evidence="2">91603</strain>
        <tissue evidence="2">Leaf</tissue>
    </source>
</reference>
<dbReference type="EMBL" id="JAJSOW010000100">
    <property type="protein sequence ID" value="KAI9187364.1"/>
    <property type="molecule type" value="Genomic_DNA"/>
</dbReference>
<protein>
    <submittedName>
        <fullName evidence="2">Uncharacterized protein</fullName>
    </submittedName>
</protein>
<sequence length="132" mass="14217">MRLSAKQKGKEQISTIMGHDAIDSGIVKSFDSEHTANDKGLTETVLKDVLDTETVVKAMNNESTCHYDTIVHGPLLGQPVKGLKNSRRGRPRLVVAFSSPDKKESKPKSCGTGSGPLLRGTRMGSGPDLEKN</sequence>
<evidence type="ECO:0000313" key="2">
    <source>
        <dbReference type="EMBL" id="KAI9187364.1"/>
    </source>
</evidence>
<evidence type="ECO:0000313" key="3">
    <source>
        <dbReference type="Proteomes" id="UP001064489"/>
    </source>
</evidence>
<comment type="caution">
    <text evidence="2">The sequence shown here is derived from an EMBL/GenBank/DDBJ whole genome shotgun (WGS) entry which is preliminary data.</text>
</comment>
<feature type="region of interest" description="Disordered" evidence="1">
    <location>
        <begin position="81"/>
        <end position="132"/>
    </location>
</feature>
<evidence type="ECO:0000256" key="1">
    <source>
        <dbReference type="SAM" id="MobiDB-lite"/>
    </source>
</evidence>
<name>A0AAD5J6Y6_ACENE</name>
<organism evidence="2 3">
    <name type="scientific">Acer negundo</name>
    <name type="common">Box elder</name>
    <dbReference type="NCBI Taxonomy" id="4023"/>
    <lineage>
        <taxon>Eukaryota</taxon>
        <taxon>Viridiplantae</taxon>
        <taxon>Streptophyta</taxon>
        <taxon>Embryophyta</taxon>
        <taxon>Tracheophyta</taxon>
        <taxon>Spermatophyta</taxon>
        <taxon>Magnoliopsida</taxon>
        <taxon>eudicotyledons</taxon>
        <taxon>Gunneridae</taxon>
        <taxon>Pentapetalae</taxon>
        <taxon>rosids</taxon>
        <taxon>malvids</taxon>
        <taxon>Sapindales</taxon>
        <taxon>Sapindaceae</taxon>
        <taxon>Hippocastanoideae</taxon>
        <taxon>Acereae</taxon>
        <taxon>Acer</taxon>
    </lineage>
</organism>
<dbReference type="AlphaFoldDB" id="A0AAD5J6Y6"/>